<gene>
    <name evidence="2" type="ORF">Anas_13432</name>
</gene>
<sequence length="313" mass="36302">MDNRRSTMKKKSKEEQNHQVIRPTLPVLTTDDGKFENCESDSYGSIDEDSCEILEQLNRNQSSSSKPIKRINGTFDKWDQTSGSHDSRLDSESGTSSLRTLHVDDLRIFPSHPASRETFGTPNNWSLRNFAPEGDFELKPEEGNKENFSFTRKNFHDIDLECWMSKLPLEKQSLPLHKLLIPEFYDDILGLYYNKKENIYLELYKLMTIEYLKHFNLYAVEAVDINCVCISAYIINIDELANNFETEVAELFQELTRISNIKIVEDILRESNKVVEASEVSATYKYVSRHSGTVKDVIEKFEEIRDAEKKDDN</sequence>
<feature type="region of interest" description="Disordered" evidence="1">
    <location>
        <begin position="57"/>
        <end position="95"/>
    </location>
</feature>
<keyword evidence="3" id="KW-1185">Reference proteome</keyword>
<dbReference type="Proteomes" id="UP000326759">
    <property type="component" value="Unassembled WGS sequence"/>
</dbReference>
<organism evidence="2 3">
    <name type="scientific">Armadillidium nasatum</name>
    <dbReference type="NCBI Taxonomy" id="96803"/>
    <lineage>
        <taxon>Eukaryota</taxon>
        <taxon>Metazoa</taxon>
        <taxon>Ecdysozoa</taxon>
        <taxon>Arthropoda</taxon>
        <taxon>Crustacea</taxon>
        <taxon>Multicrustacea</taxon>
        <taxon>Malacostraca</taxon>
        <taxon>Eumalacostraca</taxon>
        <taxon>Peracarida</taxon>
        <taxon>Isopoda</taxon>
        <taxon>Oniscidea</taxon>
        <taxon>Crinocheta</taxon>
        <taxon>Armadillidiidae</taxon>
        <taxon>Armadillidium</taxon>
    </lineage>
</organism>
<evidence type="ECO:0000256" key="1">
    <source>
        <dbReference type="SAM" id="MobiDB-lite"/>
    </source>
</evidence>
<evidence type="ECO:0000313" key="3">
    <source>
        <dbReference type="Proteomes" id="UP000326759"/>
    </source>
</evidence>
<name>A0A5N5T5G9_9CRUS</name>
<proteinExistence type="predicted"/>
<feature type="region of interest" description="Disordered" evidence="1">
    <location>
        <begin position="1"/>
        <end position="33"/>
    </location>
</feature>
<reference evidence="2 3" key="1">
    <citation type="journal article" date="2019" name="PLoS Biol.">
        <title>Sex chromosomes control vertical transmission of feminizing Wolbachia symbionts in an isopod.</title>
        <authorList>
            <person name="Becking T."/>
            <person name="Chebbi M.A."/>
            <person name="Giraud I."/>
            <person name="Moumen B."/>
            <person name="Laverre T."/>
            <person name="Caubet Y."/>
            <person name="Peccoud J."/>
            <person name="Gilbert C."/>
            <person name="Cordaux R."/>
        </authorList>
    </citation>
    <scope>NUCLEOTIDE SEQUENCE [LARGE SCALE GENOMIC DNA]</scope>
    <source>
        <strain evidence="2">ANa2</strain>
        <tissue evidence="2">Whole body excluding digestive tract and cuticle</tissue>
    </source>
</reference>
<evidence type="ECO:0000313" key="2">
    <source>
        <dbReference type="EMBL" id="KAB7501672.1"/>
    </source>
</evidence>
<dbReference type="AlphaFoldDB" id="A0A5N5T5G9"/>
<accession>A0A5N5T5G9</accession>
<comment type="caution">
    <text evidence="2">The sequence shown here is derived from an EMBL/GenBank/DDBJ whole genome shotgun (WGS) entry which is preliminary data.</text>
</comment>
<feature type="compositionally biased region" description="Polar residues" evidence="1">
    <location>
        <begin position="57"/>
        <end position="66"/>
    </location>
</feature>
<protein>
    <submittedName>
        <fullName evidence="2">Uncharacterized protein</fullName>
    </submittedName>
</protein>
<dbReference type="EMBL" id="SEYY01009920">
    <property type="protein sequence ID" value="KAB7501672.1"/>
    <property type="molecule type" value="Genomic_DNA"/>
</dbReference>
<feature type="compositionally biased region" description="Basic residues" evidence="1">
    <location>
        <begin position="1"/>
        <end position="11"/>
    </location>
</feature>